<evidence type="ECO:0008006" key="11">
    <source>
        <dbReference type="Google" id="ProtNLM"/>
    </source>
</evidence>
<dbReference type="GO" id="GO:0015250">
    <property type="term" value="F:water channel activity"/>
    <property type="evidence" value="ECO:0007669"/>
    <property type="project" value="TreeGrafter"/>
</dbReference>
<dbReference type="AlphaFoldDB" id="A0A024UYN0"/>
<accession>A0A024UYN0</accession>
<dbReference type="PANTHER" id="PTHR43829:SF9">
    <property type="entry name" value="AQUAPORIN-9"/>
    <property type="match status" value="1"/>
</dbReference>
<evidence type="ECO:0000256" key="3">
    <source>
        <dbReference type="ARBA" id="ARBA00022448"/>
    </source>
</evidence>
<dbReference type="Proteomes" id="UP000030690">
    <property type="component" value="Unassembled WGS sequence"/>
</dbReference>
<reference evidence="9 10" key="2">
    <citation type="submission" date="2013-02" db="EMBL/GenBank/DDBJ databases">
        <title>The Genome Sequence of Plasmodium falciparum Vietnam Oak-Knoll (FVO).</title>
        <authorList>
            <consortium name="The Broad Institute Genome Sequencing Platform"/>
            <consortium name="The Broad Institute Genome Sequencing Center for Infectious Disease"/>
            <person name="Neafsey D."/>
            <person name="Cheeseman I."/>
            <person name="Volkman S."/>
            <person name="Adams J."/>
            <person name="Walker B."/>
            <person name="Young S.K."/>
            <person name="Zeng Q."/>
            <person name="Gargeya S."/>
            <person name="Fitzgerald M."/>
            <person name="Haas B."/>
            <person name="Abouelleil A."/>
            <person name="Alvarado L."/>
            <person name="Arachchi H.M."/>
            <person name="Berlin A.M."/>
            <person name="Chapman S.B."/>
            <person name="Dewar J."/>
            <person name="Goldberg J."/>
            <person name="Griggs A."/>
            <person name="Gujja S."/>
            <person name="Hansen M."/>
            <person name="Howarth C."/>
            <person name="Imamovic A."/>
            <person name="Larimer J."/>
            <person name="McCowan C."/>
            <person name="Murphy C."/>
            <person name="Neiman D."/>
            <person name="Pearson M."/>
            <person name="Priest M."/>
            <person name="Roberts A."/>
            <person name="Saif S."/>
            <person name="Shea T."/>
            <person name="Sisk P."/>
            <person name="Sykes S."/>
            <person name="Wortman J."/>
            <person name="Nusbaum C."/>
            <person name="Birren B."/>
        </authorList>
    </citation>
    <scope>NUCLEOTIDE SEQUENCE [LARGE SCALE GENOMIC DNA]</scope>
    <source>
        <strain evidence="10">Vietnam Oak-Knoll (FVO)</strain>
    </source>
</reference>
<dbReference type="InterPro" id="IPR000425">
    <property type="entry name" value="MIP"/>
</dbReference>
<dbReference type="Pfam" id="PF00230">
    <property type="entry name" value="MIP"/>
    <property type="match status" value="1"/>
</dbReference>
<evidence type="ECO:0000256" key="2">
    <source>
        <dbReference type="ARBA" id="ARBA00006175"/>
    </source>
</evidence>
<dbReference type="FunFam" id="1.20.1080.10:FF:000034">
    <property type="entry name" value="Aquaglyceroporin"/>
    <property type="match status" value="1"/>
</dbReference>
<comment type="subcellular location">
    <subcellularLocation>
        <location evidence="1">Membrane</location>
        <topology evidence="1">Multi-pass membrane protein</topology>
    </subcellularLocation>
</comment>
<name>A0A024UYN0_PLAFA</name>
<keyword evidence="5 8" id="KW-1133">Transmembrane helix</keyword>
<dbReference type="InterPro" id="IPR023271">
    <property type="entry name" value="Aquaporin-like"/>
</dbReference>
<feature type="transmembrane region" description="Helical" evidence="8">
    <location>
        <begin position="166"/>
        <end position="186"/>
    </location>
</feature>
<keyword evidence="6 8" id="KW-0472">Membrane</keyword>
<sequence>MHMLFYKSYVREFIGEFLGTFVLMFLGEGATANFHTTGLSGDWYKLCLGWGLAVFFGILVSAKLSGAHLNLAVSIGLSSINKFDLKKIPVYFFAQLLGAFVGTSTVYGLYHGFISNSKIPQFAWETSRNPSISLTGAFFNELILTGILLLVILVVVDENICGKFHILKLSSVVGLIILCIGITFGGNTGFALNPSRDLGSRFLSLIAYGKDTFTKDNFYFWVPLVAPCVGSVVFCQFYDKVICPLVDLANNEKDGVDL</sequence>
<evidence type="ECO:0000256" key="7">
    <source>
        <dbReference type="RuleBase" id="RU000477"/>
    </source>
</evidence>
<keyword evidence="3 7" id="KW-0813">Transport</keyword>
<evidence type="ECO:0000256" key="8">
    <source>
        <dbReference type="SAM" id="Phobius"/>
    </source>
</evidence>
<reference evidence="9 10" key="1">
    <citation type="submission" date="2013-02" db="EMBL/GenBank/DDBJ databases">
        <title>The Genome Annotation of Plasmodium falciparum Vietnam Oak-Knoll (FVO).</title>
        <authorList>
            <consortium name="The Broad Institute Genome Sequencing Platform"/>
            <consortium name="The Broad Institute Genome Sequencing Center for Infectious Disease"/>
            <person name="Neafsey D."/>
            <person name="Hoffman S."/>
            <person name="Volkman S."/>
            <person name="Rosenthal P."/>
            <person name="Walker B."/>
            <person name="Young S.K."/>
            <person name="Zeng Q."/>
            <person name="Gargeya S."/>
            <person name="Fitzgerald M."/>
            <person name="Haas B."/>
            <person name="Abouelleil A."/>
            <person name="Allen A.W."/>
            <person name="Alvarado L."/>
            <person name="Arachchi H.M."/>
            <person name="Berlin A.M."/>
            <person name="Chapman S.B."/>
            <person name="Gainer-Dewar J."/>
            <person name="Goldberg J."/>
            <person name="Griggs A."/>
            <person name="Gujja S."/>
            <person name="Hansen M."/>
            <person name="Howarth C."/>
            <person name="Imamovic A."/>
            <person name="Ireland A."/>
            <person name="Larimer J."/>
            <person name="McCowan C."/>
            <person name="Murphy C."/>
            <person name="Pearson M."/>
            <person name="Poon T.W."/>
            <person name="Priest M."/>
            <person name="Roberts A."/>
            <person name="Saif S."/>
            <person name="Shea T."/>
            <person name="Sisk P."/>
            <person name="Sykes S."/>
            <person name="Wortman J."/>
            <person name="Nusbaum C."/>
            <person name="Birren B."/>
        </authorList>
    </citation>
    <scope>NUCLEOTIDE SEQUENCE [LARGE SCALE GENOMIC DNA]</scope>
    <source>
        <strain evidence="10">Vietnam Oak-Knoll (FVO)</strain>
    </source>
</reference>
<dbReference type="SMR" id="A0A024UYN0"/>
<dbReference type="OrthoDB" id="3222at2759"/>
<keyword evidence="4 7" id="KW-0812">Transmembrane</keyword>
<evidence type="ECO:0000313" key="10">
    <source>
        <dbReference type="Proteomes" id="UP000030690"/>
    </source>
</evidence>
<dbReference type="Gene3D" id="1.20.1080.10">
    <property type="entry name" value="Glycerol uptake facilitator protein"/>
    <property type="match status" value="1"/>
</dbReference>
<dbReference type="PRINTS" id="PR00783">
    <property type="entry name" value="MINTRINSICP"/>
</dbReference>
<feature type="transmembrane region" description="Helical" evidence="8">
    <location>
        <begin position="130"/>
        <end position="154"/>
    </location>
</feature>
<evidence type="ECO:0000256" key="5">
    <source>
        <dbReference type="ARBA" id="ARBA00022989"/>
    </source>
</evidence>
<feature type="transmembrane region" description="Helical" evidence="8">
    <location>
        <begin position="90"/>
        <end position="110"/>
    </location>
</feature>
<dbReference type="EMBL" id="KI925184">
    <property type="protein sequence ID" value="ETW15362.1"/>
    <property type="molecule type" value="Genomic_DNA"/>
</dbReference>
<gene>
    <name evidence="9" type="ORF">PFFVO_05656</name>
</gene>
<comment type="similarity">
    <text evidence="2 7">Belongs to the MIP/aquaporin (TC 1.A.8) family.</text>
</comment>
<dbReference type="GO" id="GO:0005886">
    <property type="term" value="C:plasma membrane"/>
    <property type="evidence" value="ECO:0007669"/>
    <property type="project" value="TreeGrafter"/>
</dbReference>
<evidence type="ECO:0000313" key="9">
    <source>
        <dbReference type="EMBL" id="ETW15362.1"/>
    </source>
</evidence>
<dbReference type="PANTHER" id="PTHR43829">
    <property type="entry name" value="AQUAPORIN OR AQUAGLYCEROPORIN RELATED"/>
    <property type="match status" value="1"/>
</dbReference>
<dbReference type="GO" id="GO:0015254">
    <property type="term" value="F:glycerol channel activity"/>
    <property type="evidence" value="ECO:0007669"/>
    <property type="project" value="TreeGrafter"/>
</dbReference>
<evidence type="ECO:0000256" key="4">
    <source>
        <dbReference type="ARBA" id="ARBA00022692"/>
    </source>
</evidence>
<organism evidence="9 10">
    <name type="scientific">Plasmodium falciparum Vietnam Oak-Knoll</name>
    <name type="common">FVO</name>
    <dbReference type="NCBI Taxonomy" id="1036723"/>
    <lineage>
        <taxon>Eukaryota</taxon>
        <taxon>Sar</taxon>
        <taxon>Alveolata</taxon>
        <taxon>Apicomplexa</taxon>
        <taxon>Aconoidasida</taxon>
        <taxon>Haemosporida</taxon>
        <taxon>Plasmodiidae</taxon>
        <taxon>Plasmodium</taxon>
        <taxon>Plasmodium (Laverania)</taxon>
    </lineage>
</organism>
<protein>
    <recommendedName>
        <fullName evidence="11">Aquaglyceroporin</fullName>
    </recommendedName>
</protein>
<proteinExistence type="inferred from homology"/>
<feature type="transmembrane region" description="Helical" evidence="8">
    <location>
        <begin position="48"/>
        <end position="69"/>
    </location>
</feature>
<dbReference type="InterPro" id="IPR050363">
    <property type="entry name" value="MIP/Aquaporin"/>
</dbReference>
<dbReference type="SUPFAM" id="SSF81338">
    <property type="entry name" value="Aquaporin-like"/>
    <property type="match status" value="1"/>
</dbReference>
<feature type="transmembrane region" description="Helical" evidence="8">
    <location>
        <begin position="218"/>
        <end position="238"/>
    </location>
</feature>
<evidence type="ECO:0000256" key="6">
    <source>
        <dbReference type="ARBA" id="ARBA00023136"/>
    </source>
</evidence>
<evidence type="ECO:0000256" key="1">
    <source>
        <dbReference type="ARBA" id="ARBA00004141"/>
    </source>
</evidence>